<gene>
    <name evidence="5" type="ORF">JOF56_002630</name>
</gene>
<evidence type="ECO:0000256" key="1">
    <source>
        <dbReference type="ARBA" id="ARBA00022603"/>
    </source>
</evidence>
<dbReference type="GO" id="GO:0008168">
    <property type="term" value="F:methyltransferase activity"/>
    <property type="evidence" value="ECO:0007669"/>
    <property type="project" value="UniProtKB-KW"/>
</dbReference>
<dbReference type="InterPro" id="IPR041698">
    <property type="entry name" value="Methyltransf_25"/>
</dbReference>
<keyword evidence="2" id="KW-0808">Transferase</keyword>
<protein>
    <submittedName>
        <fullName evidence="5">2-polyprenyl-3-methyl-5-hydroxy-6-metoxy-1, 4-benzoquinol methylase</fullName>
    </submittedName>
</protein>
<keyword evidence="1 5" id="KW-0489">Methyltransferase</keyword>
<evidence type="ECO:0000313" key="6">
    <source>
        <dbReference type="Proteomes" id="UP001519332"/>
    </source>
</evidence>
<accession>A0ABS4TCU7</accession>
<evidence type="ECO:0000256" key="2">
    <source>
        <dbReference type="ARBA" id="ARBA00022679"/>
    </source>
</evidence>
<dbReference type="Gene3D" id="3.40.50.150">
    <property type="entry name" value="Vaccinia Virus protein VP39"/>
    <property type="match status" value="1"/>
</dbReference>
<comment type="caution">
    <text evidence="5">The sequence shown here is derived from an EMBL/GenBank/DDBJ whole genome shotgun (WGS) entry which is preliminary data.</text>
</comment>
<proteinExistence type="predicted"/>
<dbReference type="PANTHER" id="PTHR43464:SF19">
    <property type="entry name" value="UBIQUINONE BIOSYNTHESIS O-METHYLTRANSFERASE, MITOCHONDRIAL"/>
    <property type="match status" value="1"/>
</dbReference>
<sequence length="205" mass="22685">MTHEHEDVVFDEAWWDGRYNESERIWSGKPNAQLVAEVAGLTPGSALDVGSGEGSDAIWLAEQGWQVTGVDISKVALARAAEHARERGVTVDWLHTDLTEVAPTTKFDLVTAHFFHLQSPDGNQLLHRRLASAVAPGGTLLIVGHSPQDMHTVETRPKSPFMYYTAQQVEAVLEPGDWTVVVSEARPRTINGMSMHDEVLRAQRR</sequence>
<dbReference type="RefSeq" id="WP_209637589.1">
    <property type="nucleotide sequence ID" value="NZ_JAGINW010000001.1"/>
</dbReference>
<name>A0ABS4TCU7_9PSEU</name>
<dbReference type="PANTHER" id="PTHR43464">
    <property type="entry name" value="METHYLTRANSFERASE"/>
    <property type="match status" value="1"/>
</dbReference>
<dbReference type="Proteomes" id="UP001519332">
    <property type="component" value="Unassembled WGS sequence"/>
</dbReference>
<keyword evidence="6" id="KW-1185">Reference proteome</keyword>
<dbReference type="CDD" id="cd02440">
    <property type="entry name" value="AdoMet_MTases"/>
    <property type="match status" value="1"/>
</dbReference>
<reference evidence="5 6" key="1">
    <citation type="submission" date="2021-03" db="EMBL/GenBank/DDBJ databases">
        <title>Sequencing the genomes of 1000 actinobacteria strains.</title>
        <authorList>
            <person name="Klenk H.-P."/>
        </authorList>
    </citation>
    <scope>NUCLEOTIDE SEQUENCE [LARGE SCALE GENOMIC DNA]</scope>
    <source>
        <strain evidence="5 6">DSM 46670</strain>
    </source>
</reference>
<evidence type="ECO:0000256" key="3">
    <source>
        <dbReference type="ARBA" id="ARBA00022691"/>
    </source>
</evidence>
<dbReference type="InterPro" id="IPR029063">
    <property type="entry name" value="SAM-dependent_MTases_sf"/>
</dbReference>
<dbReference type="EMBL" id="JAGINW010000001">
    <property type="protein sequence ID" value="MBP2322245.1"/>
    <property type="molecule type" value="Genomic_DNA"/>
</dbReference>
<feature type="domain" description="Methyltransferase" evidence="4">
    <location>
        <begin position="47"/>
        <end position="138"/>
    </location>
</feature>
<keyword evidence="3" id="KW-0949">S-adenosyl-L-methionine</keyword>
<evidence type="ECO:0000259" key="4">
    <source>
        <dbReference type="Pfam" id="PF13649"/>
    </source>
</evidence>
<dbReference type="GO" id="GO:0032259">
    <property type="term" value="P:methylation"/>
    <property type="evidence" value="ECO:0007669"/>
    <property type="project" value="UniProtKB-KW"/>
</dbReference>
<evidence type="ECO:0000313" key="5">
    <source>
        <dbReference type="EMBL" id="MBP2322245.1"/>
    </source>
</evidence>
<dbReference type="Pfam" id="PF13649">
    <property type="entry name" value="Methyltransf_25"/>
    <property type="match status" value="1"/>
</dbReference>
<dbReference type="SUPFAM" id="SSF53335">
    <property type="entry name" value="S-adenosyl-L-methionine-dependent methyltransferases"/>
    <property type="match status" value="1"/>
</dbReference>
<organism evidence="5 6">
    <name type="scientific">Kibdelosporangium banguiense</name>
    <dbReference type="NCBI Taxonomy" id="1365924"/>
    <lineage>
        <taxon>Bacteria</taxon>
        <taxon>Bacillati</taxon>
        <taxon>Actinomycetota</taxon>
        <taxon>Actinomycetes</taxon>
        <taxon>Pseudonocardiales</taxon>
        <taxon>Pseudonocardiaceae</taxon>
        <taxon>Kibdelosporangium</taxon>
    </lineage>
</organism>